<accession>A0ABR2L8G8</accession>
<feature type="region of interest" description="Disordered" evidence="1">
    <location>
        <begin position="360"/>
        <end position="397"/>
    </location>
</feature>
<protein>
    <submittedName>
        <fullName evidence="3">Uncharacterized protein</fullName>
    </submittedName>
</protein>
<name>A0ABR2L8G8_9EUKA</name>
<comment type="caution">
    <text evidence="3">The sequence shown here is derived from an EMBL/GenBank/DDBJ whole genome shotgun (WGS) entry which is preliminary data.</text>
</comment>
<keyword evidence="2" id="KW-0472">Membrane</keyword>
<evidence type="ECO:0000313" key="3">
    <source>
        <dbReference type="EMBL" id="KAK8899647.1"/>
    </source>
</evidence>
<dbReference type="Proteomes" id="UP001470230">
    <property type="component" value="Unassembled WGS sequence"/>
</dbReference>
<feature type="compositionally biased region" description="Polar residues" evidence="1">
    <location>
        <begin position="370"/>
        <end position="386"/>
    </location>
</feature>
<organism evidence="3 4">
    <name type="scientific">Tritrichomonas musculus</name>
    <dbReference type="NCBI Taxonomy" id="1915356"/>
    <lineage>
        <taxon>Eukaryota</taxon>
        <taxon>Metamonada</taxon>
        <taxon>Parabasalia</taxon>
        <taxon>Tritrichomonadida</taxon>
        <taxon>Tritrichomonadidae</taxon>
        <taxon>Tritrichomonas</taxon>
    </lineage>
</organism>
<evidence type="ECO:0000256" key="1">
    <source>
        <dbReference type="SAM" id="MobiDB-lite"/>
    </source>
</evidence>
<keyword evidence="2" id="KW-1133">Transmembrane helix</keyword>
<keyword evidence="2" id="KW-0812">Transmembrane</keyword>
<feature type="transmembrane region" description="Helical" evidence="2">
    <location>
        <begin position="463"/>
        <end position="484"/>
    </location>
</feature>
<proteinExistence type="predicted"/>
<reference evidence="3 4" key="1">
    <citation type="submission" date="2024-04" db="EMBL/GenBank/DDBJ databases">
        <title>Tritrichomonas musculus Genome.</title>
        <authorList>
            <person name="Alves-Ferreira E."/>
            <person name="Grigg M."/>
            <person name="Lorenzi H."/>
            <person name="Galac M."/>
        </authorList>
    </citation>
    <scope>NUCLEOTIDE SEQUENCE [LARGE SCALE GENOMIC DNA]</scope>
    <source>
        <strain evidence="3 4">EAF2021</strain>
    </source>
</reference>
<gene>
    <name evidence="3" type="ORF">M9Y10_001964</name>
</gene>
<sequence>MDKIDQKRFSTFLLASGQRLKITPPNGTTWNLIMINVISGSKPVSIINEIPSPGSETPIKNNFLTFNNGDPDCKITNFRLDSKIPFQCYLNKKKCHVQFVFSSNSKEKLLVEQINKEFVSVGCAINPNFPNIFMNEIQRIVKSEHPLNIMSSFFKQYEIRPYFHVHVASFNQILSDSINLALIQMTEKVVSTEISHYINFLDLRLFLGDDLLLHDAIFIEKIINIYPRLKPKVNHIILHTKNFLVFICLLIDKKLFDYSLLFHHFTFPDKVDIMIVFKLLKVIVDEQIPICSSFLNLFSPYVQPPLLHSLLSSNKILYDSTVISKQISNIAVPSNEKITKLEINQPLNFDFNVAEQSNISKGAPKKSNTEKNIASFNPQHFSPQKANQRKKPQISPNPACTFEVIKKNTNQHLKMIHHDHIFLNEQVEVVHRSFSQTPNINEYIHSGKMKSHRERSTKTNNDLIIIASCSLFAIITIIFIWNHFSFYVL</sequence>
<evidence type="ECO:0000256" key="2">
    <source>
        <dbReference type="SAM" id="Phobius"/>
    </source>
</evidence>
<dbReference type="EMBL" id="JAPFFF010000001">
    <property type="protein sequence ID" value="KAK8899647.1"/>
    <property type="molecule type" value="Genomic_DNA"/>
</dbReference>
<keyword evidence="4" id="KW-1185">Reference proteome</keyword>
<evidence type="ECO:0000313" key="4">
    <source>
        <dbReference type="Proteomes" id="UP001470230"/>
    </source>
</evidence>